<dbReference type="GO" id="GO:0046872">
    <property type="term" value="F:metal ion binding"/>
    <property type="evidence" value="ECO:0007669"/>
    <property type="project" value="UniProtKB-KW"/>
</dbReference>
<evidence type="ECO:0000256" key="8">
    <source>
        <dbReference type="HAMAP-Rule" id="MF_00461"/>
    </source>
</evidence>
<dbReference type="PANTHER" id="PTHR43034:SF2">
    <property type="entry name" value="ION-TRANSLOCATING OXIDOREDUCTASE COMPLEX SUBUNIT C"/>
    <property type="match status" value="1"/>
</dbReference>
<dbReference type="OrthoDB" id="9767754at2"/>
<protein>
    <recommendedName>
        <fullName evidence="8">Ion-translocating oxidoreductase complex subunit C</fullName>
        <ecNumber evidence="8">7.-.-.-</ecNumber>
    </recommendedName>
    <alternativeName>
        <fullName evidence="8">Rnf electron transport complex subunit C</fullName>
    </alternativeName>
</protein>
<feature type="binding site" evidence="8">
    <location>
        <position position="418"/>
    </location>
    <ligand>
        <name>[4Fe-4S] cluster</name>
        <dbReference type="ChEBI" id="CHEBI:49883"/>
        <label>2</label>
    </ligand>
</feature>
<dbReference type="SUPFAM" id="SSF46548">
    <property type="entry name" value="alpha-helical ferredoxin"/>
    <property type="match status" value="1"/>
</dbReference>
<keyword evidence="4 8" id="KW-0677">Repeat</keyword>
<keyword evidence="11" id="KW-1185">Reference proteome</keyword>
<evidence type="ECO:0000256" key="6">
    <source>
        <dbReference type="ARBA" id="ARBA00023004"/>
    </source>
</evidence>
<reference evidence="11" key="1">
    <citation type="submission" date="2009-12" db="EMBL/GenBank/DDBJ databases">
        <title>Complete sequence of Treponema primitia strain ZAS-2.</title>
        <authorList>
            <person name="Tetu S.G."/>
            <person name="Matson E."/>
            <person name="Ren Q."/>
            <person name="Seshadri R."/>
            <person name="Elbourne L."/>
            <person name="Hassan K.A."/>
            <person name="Durkin A."/>
            <person name="Radune D."/>
            <person name="Mohamoud Y."/>
            <person name="Shay R."/>
            <person name="Jin S."/>
            <person name="Zhang X."/>
            <person name="Lucey K."/>
            <person name="Ballor N.R."/>
            <person name="Ottesen E."/>
            <person name="Rosenthal R."/>
            <person name="Allen A."/>
            <person name="Leadbetter J.R."/>
            <person name="Paulsen I.T."/>
        </authorList>
    </citation>
    <scope>NUCLEOTIDE SEQUENCE [LARGE SCALE GENOMIC DNA]</scope>
    <source>
        <strain evidence="11">ATCC BAA-887 / DSM 12427 / ZAS-2</strain>
    </source>
</reference>
<dbReference type="SUPFAM" id="SSF142019">
    <property type="entry name" value="Nqo1 FMN-binding domain-like"/>
    <property type="match status" value="1"/>
</dbReference>
<dbReference type="PROSITE" id="PS00198">
    <property type="entry name" value="4FE4S_FER_1"/>
    <property type="match status" value="1"/>
</dbReference>
<accession>F5YN66</accession>
<dbReference type="Pfam" id="PF13375">
    <property type="entry name" value="RnfC_N"/>
    <property type="match status" value="1"/>
</dbReference>
<dbReference type="GO" id="GO:0005886">
    <property type="term" value="C:plasma membrane"/>
    <property type="evidence" value="ECO:0007669"/>
    <property type="project" value="UniProtKB-SubCell"/>
</dbReference>
<dbReference type="InterPro" id="IPR037225">
    <property type="entry name" value="Nuo51_FMN-bd_sf"/>
</dbReference>
<gene>
    <name evidence="8" type="primary">rnfC</name>
    <name evidence="10" type="ordered locus">TREPR_0310</name>
</gene>
<keyword evidence="5 8" id="KW-0249">Electron transport</keyword>
<dbReference type="HOGENOM" id="CLU_010808_6_0_12"/>
<dbReference type="PANTHER" id="PTHR43034">
    <property type="entry name" value="ION-TRANSLOCATING OXIDOREDUCTASE COMPLEX SUBUNIT C"/>
    <property type="match status" value="1"/>
</dbReference>
<evidence type="ECO:0000256" key="2">
    <source>
        <dbReference type="ARBA" id="ARBA00022485"/>
    </source>
</evidence>
<comment type="cofactor">
    <cofactor evidence="8">
        <name>[4Fe-4S] cluster</name>
        <dbReference type="ChEBI" id="CHEBI:49883"/>
    </cofactor>
    <text evidence="8">Binds 2 [4Fe-4S] clusters per subunit.</text>
</comment>
<comment type="function">
    <text evidence="8">Part of a membrane-bound complex that couples electron transfer with translocation of ions across the membrane.</text>
</comment>
<dbReference type="Gene3D" id="2.40.50.100">
    <property type="match status" value="1"/>
</dbReference>
<dbReference type="STRING" id="545694.TREPR_0310"/>
<evidence type="ECO:0000256" key="7">
    <source>
        <dbReference type="ARBA" id="ARBA00023014"/>
    </source>
</evidence>
<dbReference type="GO" id="GO:0051539">
    <property type="term" value="F:4 iron, 4 sulfur cluster binding"/>
    <property type="evidence" value="ECO:0007669"/>
    <property type="project" value="UniProtKB-KW"/>
</dbReference>
<dbReference type="Gene3D" id="3.40.50.11540">
    <property type="entry name" value="NADH-ubiquinone oxidoreductase 51kDa subunit"/>
    <property type="match status" value="1"/>
</dbReference>
<evidence type="ECO:0000313" key="11">
    <source>
        <dbReference type="Proteomes" id="UP000009223"/>
    </source>
</evidence>
<keyword evidence="8" id="KW-0997">Cell inner membrane</keyword>
<feature type="binding site" evidence="8">
    <location>
        <position position="379"/>
    </location>
    <ligand>
        <name>[4Fe-4S] cluster</name>
        <dbReference type="ChEBI" id="CHEBI:49883"/>
        <label>1</label>
    </ligand>
</feature>
<dbReference type="InterPro" id="IPR017896">
    <property type="entry name" value="4Fe4S_Fe-S-bd"/>
</dbReference>
<comment type="subcellular location">
    <subcellularLocation>
        <location evidence="8">Cell inner membrane</location>
        <topology evidence="8">Peripheral membrane protein</topology>
    </subcellularLocation>
</comment>
<feature type="binding site" evidence="8">
    <location>
        <position position="425"/>
    </location>
    <ligand>
        <name>[4Fe-4S] cluster</name>
        <dbReference type="ChEBI" id="CHEBI:49883"/>
        <label>1</label>
    </ligand>
</feature>
<evidence type="ECO:0000256" key="1">
    <source>
        <dbReference type="ARBA" id="ARBA00022448"/>
    </source>
</evidence>
<dbReference type="GO" id="GO:0022900">
    <property type="term" value="P:electron transport chain"/>
    <property type="evidence" value="ECO:0007669"/>
    <property type="project" value="UniProtKB-UniRule"/>
</dbReference>
<dbReference type="GO" id="GO:0009055">
    <property type="term" value="F:electron transfer activity"/>
    <property type="evidence" value="ECO:0007669"/>
    <property type="project" value="InterPro"/>
</dbReference>
<dbReference type="InterPro" id="IPR017900">
    <property type="entry name" value="4Fe4S_Fe_S_CS"/>
</dbReference>
<dbReference type="HAMAP" id="MF_00461">
    <property type="entry name" value="RsxC_RnfC"/>
    <property type="match status" value="1"/>
</dbReference>
<keyword evidence="8" id="KW-1003">Cell membrane</keyword>
<evidence type="ECO:0000256" key="5">
    <source>
        <dbReference type="ARBA" id="ARBA00022982"/>
    </source>
</evidence>
<evidence type="ECO:0000313" key="10">
    <source>
        <dbReference type="EMBL" id="AEF86780.1"/>
    </source>
</evidence>
<feature type="binding site" evidence="8">
    <location>
        <position position="376"/>
    </location>
    <ligand>
        <name>[4Fe-4S] cluster</name>
        <dbReference type="ChEBI" id="CHEBI:49883"/>
        <label>1</label>
    </ligand>
</feature>
<comment type="similarity">
    <text evidence="8">Belongs to the 4Fe4S bacterial-type ferredoxin family. RnfC subfamily.</text>
</comment>
<evidence type="ECO:0000259" key="9">
    <source>
        <dbReference type="PROSITE" id="PS51379"/>
    </source>
</evidence>
<keyword evidence="8" id="KW-1278">Translocase</keyword>
<dbReference type="PROSITE" id="PS51379">
    <property type="entry name" value="4FE4S_FER_2"/>
    <property type="match status" value="1"/>
</dbReference>
<dbReference type="InterPro" id="IPR011538">
    <property type="entry name" value="Nuo51_FMN-bd"/>
</dbReference>
<dbReference type="AlphaFoldDB" id="F5YN66"/>
<comment type="subunit">
    <text evidence="8">The complex is composed of six subunits: RnfA, RnfB, RnfC, RnfD, RnfE and RnfG.</text>
</comment>
<keyword evidence="2 8" id="KW-0004">4Fe-4S</keyword>
<dbReference type="EMBL" id="CP001843">
    <property type="protein sequence ID" value="AEF86780.1"/>
    <property type="molecule type" value="Genomic_DNA"/>
</dbReference>
<feature type="binding site" evidence="8">
    <location>
        <position position="386"/>
    </location>
    <ligand>
        <name>[4Fe-4S] cluster</name>
        <dbReference type="ChEBI" id="CHEBI:49883"/>
        <label>2</label>
    </ligand>
</feature>
<dbReference type="NCBIfam" id="NF003454">
    <property type="entry name" value="PRK05035.1"/>
    <property type="match status" value="1"/>
</dbReference>
<evidence type="ECO:0000256" key="4">
    <source>
        <dbReference type="ARBA" id="ARBA00022737"/>
    </source>
</evidence>
<dbReference type="KEGG" id="tpi:TREPR_0310"/>
<dbReference type="InterPro" id="IPR010208">
    <property type="entry name" value="Ion_transpt_RnfC/RsxC"/>
</dbReference>
<keyword evidence="6 8" id="KW-0408">Iron</keyword>
<name>F5YN66_TREPZ</name>
<keyword evidence="8" id="KW-0472">Membrane</keyword>
<evidence type="ECO:0000256" key="3">
    <source>
        <dbReference type="ARBA" id="ARBA00022723"/>
    </source>
</evidence>
<dbReference type="Proteomes" id="UP000009223">
    <property type="component" value="Chromosome"/>
</dbReference>
<feature type="binding site" evidence="8">
    <location>
        <position position="421"/>
    </location>
    <ligand>
        <name>[4Fe-4S] cluster</name>
        <dbReference type="ChEBI" id="CHEBI:49883"/>
        <label>2</label>
    </ligand>
</feature>
<dbReference type="eggNOG" id="COG4656">
    <property type="taxonomic scope" value="Bacteria"/>
</dbReference>
<dbReference type="Gene3D" id="3.30.70.20">
    <property type="match status" value="1"/>
</dbReference>
<keyword evidence="7 8" id="KW-0411">Iron-sulfur</keyword>
<dbReference type="RefSeq" id="WP_015709685.1">
    <property type="nucleotide sequence ID" value="NC_015578.1"/>
</dbReference>
<proteinExistence type="inferred from homology"/>
<keyword evidence="1 8" id="KW-0813">Transport</keyword>
<organism evidence="10 11">
    <name type="scientific">Treponema primitia (strain ATCC BAA-887 / DSM 12427 / ZAS-2)</name>
    <dbReference type="NCBI Taxonomy" id="545694"/>
    <lineage>
        <taxon>Bacteria</taxon>
        <taxon>Pseudomonadati</taxon>
        <taxon>Spirochaetota</taxon>
        <taxon>Spirochaetia</taxon>
        <taxon>Spirochaetales</taxon>
        <taxon>Treponemataceae</taxon>
        <taxon>Treponema</taxon>
    </lineage>
</organism>
<dbReference type="InterPro" id="IPR026902">
    <property type="entry name" value="RnfC_N"/>
</dbReference>
<reference evidence="10 11" key="2">
    <citation type="journal article" date="2011" name="ISME J.">
        <title>RNA-seq reveals cooperative metabolic interactions between two termite-gut spirochete species in co-culture.</title>
        <authorList>
            <person name="Rosenthal A.Z."/>
            <person name="Matson E.G."/>
            <person name="Eldar A."/>
            <person name="Leadbetter J.R."/>
        </authorList>
    </citation>
    <scope>NUCLEOTIDE SEQUENCE [LARGE SCALE GENOMIC DNA]</scope>
    <source>
        <strain evidence="11">ATCC BAA-887 / DSM 12427 / ZAS-2</strain>
    </source>
</reference>
<sequence>MAVSTFKRGLLLPTRKHATEGTPVELAPLPKQVVIPINQHFGAPNKCLVNVGDHVRRGQKIADAAAPGPMTVPVHASISGVVKKIEPRTQSNNTEGICVTIEADPDAAGGEEFLPPLDPFTCTKEEALARIREAGITGMGGAAFPCHVKLNPPPNKPIDFIIADGAECEPYLTTDEAVLTEKPNMLILGLTIVMKITGVKKAIIGMEDNKEKLIPMIEREIRLNEQAASVGEISIGLCKTRYPQGGEKLLITALTGREVPSGGLPMDAGCIVQNVGTLVAIAEAFTLGKPLVDRDLTVSGGACKMPKNIRAPIGTLLTDLPPVFMEVDYDKLKKILFGGPMMGNAVPNLNIPIQKNTSGIILLTAAETVAELEGPCIRCGRCIRNCSARLSPVIMNMALEAGDLDEAVAAGLMDCIECGSCTFMCPARIKLVQRFRIGKQRLRIRQQAQQAAQAAKAAAAQPAPAKT</sequence>
<dbReference type="NCBIfam" id="TIGR01945">
    <property type="entry name" value="rnfC"/>
    <property type="match status" value="1"/>
</dbReference>
<feature type="binding site" evidence="8">
    <location>
        <position position="415"/>
    </location>
    <ligand>
        <name>[4Fe-4S] cluster</name>
        <dbReference type="ChEBI" id="CHEBI:49883"/>
        <label>2</label>
    </ligand>
</feature>
<dbReference type="Pfam" id="PF01512">
    <property type="entry name" value="Complex1_51K"/>
    <property type="match status" value="1"/>
</dbReference>
<feature type="domain" description="4Fe-4S ferredoxin-type" evidence="9">
    <location>
        <begin position="406"/>
        <end position="434"/>
    </location>
</feature>
<keyword evidence="3 8" id="KW-0479">Metal-binding</keyword>
<feature type="binding site" evidence="8">
    <location>
        <position position="382"/>
    </location>
    <ligand>
        <name>[4Fe-4S] cluster</name>
        <dbReference type="ChEBI" id="CHEBI:49883"/>
        <label>1</label>
    </ligand>
</feature>
<dbReference type="EC" id="7.-.-.-" evidence="8"/>